<keyword evidence="9 12" id="KW-0170">Cobalt</keyword>
<evidence type="ECO:0000256" key="5">
    <source>
        <dbReference type="ARBA" id="ARBA00022840"/>
    </source>
</evidence>
<dbReference type="UniPathway" id="UPA00326"/>
<dbReference type="Pfam" id="PF02867">
    <property type="entry name" value="Ribonuc_red_lgC"/>
    <property type="match status" value="1"/>
</dbReference>
<dbReference type="InterPro" id="IPR013509">
    <property type="entry name" value="RNR_lsu_N"/>
</dbReference>
<dbReference type="InterPro" id="IPR050862">
    <property type="entry name" value="RdRp_reductase_class-2"/>
</dbReference>
<evidence type="ECO:0000313" key="14">
    <source>
        <dbReference type="EMBL" id="VVC02460.1"/>
    </source>
</evidence>
<reference evidence="14 15" key="1">
    <citation type="submission" date="2019-08" db="EMBL/GenBank/DDBJ databases">
        <authorList>
            <person name="Vazquez-Campos X."/>
        </authorList>
    </citation>
    <scope>NUCLEOTIDE SEQUENCE [LARGE SCALE GENOMIC DNA]</scope>
    <source>
        <strain evidence="14">LFW-283_2</strain>
    </source>
</reference>
<dbReference type="NCBIfam" id="TIGR02504">
    <property type="entry name" value="NrdJ_Z"/>
    <property type="match status" value="1"/>
</dbReference>
<name>A0A5E4LKD9_9ARCH</name>
<keyword evidence="3 12" id="KW-0846">Cobalamin</keyword>
<dbReference type="EMBL" id="CABMJJ010000001">
    <property type="protein sequence ID" value="VVC02460.1"/>
    <property type="molecule type" value="Genomic_DNA"/>
</dbReference>
<dbReference type="InterPro" id="IPR005144">
    <property type="entry name" value="ATP-cone_dom"/>
</dbReference>
<comment type="catalytic activity">
    <reaction evidence="10 12">
        <text>a 2'-deoxyribonucleoside 5'-diphosphate + [thioredoxin]-disulfide + H2O = a ribonucleoside 5'-diphosphate + [thioredoxin]-dithiol</text>
        <dbReference type="Rhea" id="RHEA:23252"/>
        <dbReference type="Rhea" id="RHEA-COMP:10698"/>
        <dbReference type="Rhea" id="RHEA-COMP:10700"/>
        <dbReference type="ChEBI" id="CHEBI:15377"/>
        <dbReference type="ChEBI" id="CHEBI:29950"/>
        <dbReference type="ChEBI" id="CHEBI:50058"/>
        <dbReference type="ChEBI" id="CHEBI:57930"/>
        <dbReference type="ChEBI" id="CHEBI:73316"/>
        <dbReference type="EC" id="1.17.4.1"/>
    </reaction>
</comment>
<accession>A0A5E4LKD9</accession>
<keyword evidence="4 11" id="KW-0547">Nucleotide-binding</keyword>
<keyword evidence="6 12" id="KW-0560">Oxidoreductase</keyword>
<evidence type="ECO:0000256" key="4">
    <source>
        <dbReference type="ARBA" id="ARBA00022741"/>
    </source>
</evidence>
<dbReference type="GO" id="GO:0031419">
    <property type="term" value="F:cobalamin binding"/>
    <property type="evidence" value="ECO:0007669"/>
    <property type="project" value="UniProtKB-KW"/>
</dbReference>
<feature type="domain" description="ATP-cone" evidence="13">
    <location>
        <begin position="4"/>
        <end position="97"/>
    </location>
</feature>
<dbReference type="PRINTS" id="PR01183">
    <property type="entry name" value="RIBORDTASEM1"/>
</dbReference>
<dbReference type="Pfam" id="PF00317">
    <property type="entry name" value="Ribonuc_red_lgN"/>
    <property type="match status" value="1"/>
</dbReference>
<gene>
    <name evidence="14" type="ORF">LFW2832_00010</name>
</gene>
<keyword evidence="7" id="KW-0215">Deoxyribonucleotide synthesis</keyword>
<dbReference type="GO" id="GO:0004748">
    <property type="term" value="F:ribonucleoside-diphosphate reductase activity, thioredoxin disulfide as acceptor"/>
    <property type="evidence" value="ECO:0007669"/>
    <property type="project" value="UniProtKB-EC"/>
</dbReference>
<evidence type="ECO:0000256" key="6">
    <source>
        <dbReference type="ARBA" id="ARBA00023002"/>
    </source>
</evidence>
<dbReference type="Gene3D" id="3.20.70.20">
    <property type="match status" value="1"/>
</dbReference>
<dbReference type="SUPFAM" id="SSF48168">
    <property type="entry name" value="R1 subunit of ribonucleotide reductase, N-terminal domain"/>
    <property type="match status" value="1"/>
</dbReference>
<dbReference type="GO" id="GO:0005524">
    <property type="term" value="F:ATP binding"/>
    <property type="evidence" value="ECO:0007669"/>
    <property type="project" value="UniProtKB-UniRule"/>
</dbReference>
<dbReference type="PANTHER" id="PTHR43371:SF1">
    <property type="entry name" value="RIBONUCLEOSIDE-DIPHOSPHATE REDUCTASE"/>
    <property type="match status" value="1"/>
</dbReference>
<evidence type="ECO:0000256" key="3">
    <source>
        <dbReference type="ARBA" id="ARBA00022628"/>
    </source>
</evidence>
<dbReference type="InterPro" id="IPR000788">
    <property type="entry name" value="RNR_lg_C"/>
</dbReference>
<evidence type="ECO:0000256" key="11">
    <source>
        <dbReference type="PROSITE-ProRule" id="PRU00492"/>
    </source>
</evidence>
<evidence type="ECO:0000256" key="10">
    <source>
        <dbReference type="ARBA" id="ARBA00047754"/>
    </source>
</evidence>
<dbReference type="Proteomes" id="UP000789941">
    <property type="component" value="Unassembled WGS sequence"/>
</dbReference>
<dbReference type="PANTHER" id="PTHR43371">
    <property type="entry name" value="VITAMIN B12-DEPENDENT RIBONUCLEOTIDE REDUCTASE"/>
    <property type="match status" value="1"/>
</dbReference>
<evidence type="ECO:0000256" key="9">
    <source>
        <dbReference type="ARBA" id="ARBA00023285"/>
    </source>
</evidence>
<dbReference type="InterPro" id="IPR008926">
    <property type="entry name" value="RNR_R1-su_N"/>
</dbReference>
<evidence type="ECO:0000256" key="2">
    <source>
        <dbReference type="ARBA" id="ARBA00007405"/>
    </source>
</evidence>
<evidence type="ECO:0000256" key="8">
    <source>
        <dbReference type="ARBA" id="ARBA00023157"/>
    </source>
</evidence>
<dbReference type="SUPFAM" id="SSF51998">
    <property type="entry name" value="PFL-like glycyl radical enzymes"/>
    <property type="match status" value="1"/>
</dbReference>
<dbReference type="AlphaFoldDB" id="A0A5E4LKD9"/>
<dbReference type="GO" id="GO:0071897">
    <property type="term" value="P:DNA biosynthetic process"/>
    <property type="evidence" value="ECO:0007669"/>
    <property type="project" value="UniProtKB-KW"/>
</dbReference>
<dbReference type="EC" id="1.17.4.1" evidence="12"/>
<proteinExistence type="inferred from homology"/>
<dbReference type="InterPro" id="IPR013344">
    <property type="entry name" value="RNR_NrdJ/NrdZ"/>
</dbReference>
<evidence type="ECO:0000313" key="15">
    <source>
        <dbReference type="Proteomes" id="UP000789941"/>
    </source>
</evidence>
<sequence length="701" mass="78747">MGITKIRKRDGSIVDFNKEKIINAIFKAAQSVGGSNRSEAETVADLVVKYISEKFAEAYTPTVEEIQDLVEKALIESGHAATAKSYIIYRHRKNIEREMKKALGVEDDLKLPLNSIQVLEKRYLLKDETGKTIETPSGLFRRVARHLASNEMNYGADETIAKRYEDAFYQVMTNFEFLPNSPALMNAGTGIGQLSACFVLPVKDDIEQIFESVKHQAIIHKTGGGTGFCFSYLRPKGDFVKSTAGVASGPISFMSAFDNATNVIKQGGKRRGANMATLHVWHPDIEEFITMKQTPGVMENFNVSVMVDDKFMQAVEANVDYDLTNPRNGQVIRKVNARSLFKLIAYSAWKSAEPGLLFIDEINRKNPTPDADIHATNPCGEVPMPDYESCNLGSINLVKFVELDWSKTNWKKKVDWNRLRYVTRVAFQFLDNVIDLNKYPIPQIKEQTMKNRRIGLGVMGFSRMLFKMGIRYDSELGYEVGEQIMKFIEDEATKMSHELGRARGSFPNFKNSPLSKQYDAMRNATCTSIAPTGTISMIANTSSGIEPVFALSFLKTVRAGQYYYCDDIFEHVMKVRGLYSQELMQKIMEEGTIAHIDEVPDDVKNVFRVSHDISPESHVLMQSAFQKNVGLAVSKTINMPANATVEDVENVYLLAWKSGCKGITIYRDSSRSEQVLHVGKTVKTKGVEEDKNVMLQQAVVK</sequence>
<evidence type="ECO:0000256" key="12">
    <source>
        <dbReference type="RuleBase" id="RU364064"/>
    </source>
</evidence>
<comment type="cofactor">
    <cofactor evidence="1 12">
        <name>adenosylcob(III)alamin</name>
        <dbReference type="ChEBI" id="CHEBI:18408"/>
    </cofactor>
</comment>
<dbReference type="PROSITE" id="PS51161">
    <property type="entry name" value="ATP_CONE"/>
    <property type="match status" value="1"/>
</dbReference>
<keyword evidence="12" id="KW-0237">DNA synthesis</keyword>
<dbReference type="CDD" id="cd02888">
    <property type="entry name" value="RNR_II_dimer"/>
    <property type="match status" value="1"/>
</dbReference>
<evidence type="ECO:0000256" key="7">
    <source>
        <dbReference type="ARBA" id="ARBA00023116"/>
    </source>
</evidence>
<dbReference type="GO" id="GO:0009263">
    <property type="term" value="P:deoxyribonucleotide biosynthetic process"/>
    <property type="evidence" value="ECO:0007669"/>
    <property type="project" value="UniProtKB-KW"/>
</dbReference>
<dbReference type="Pfam" id="PF03477">
    <property type="entry name" value="ATP-cone"/>
    <property type="match status" value="1"/>
</dbReference>
<comment type="function">
    <text evidence="12">Catalyzes the reduction of ribonucleotides to deoxyribonucleotides. May function to provide a pool of deoxyribonucleotide precursors for DNA repair during oxygen limitation and/or for immediate growth after restoration of oxygen.</text>
</comment>
<comment type="caution">
    <text evidence="14">The sequence shown here is derived from an EMBL/GenBank/DDBJ whole genome shotgun (WGS) entry which is preliminary data.</text>
</comment>
<protein>
    <recommendedName>
        <fullName evidence="12">Vitamin B12-dependent ribonucleotide reductase</fullName>
        <ecNumber evidence="12">1.17.4.1</ecNumber>
    </recommendedName>
</protein>
<keyword evidence="8" id="KW-1015">Disulfide bond</keyword>
<organism evidence="14 15">
    <name type="scientific">Candidatus Bilamarchaeum dharawalense</name>
    <dbReference type="NCBI Taxonomy" id="2885759"/>
    <lineage>
        <taxon>Archaea</taxon>
        <taxon>Candidatus Micrarchaeota</taxon>
        <taxon>Candidatus Micrarchaeia</taxon>
        <taxon>Candidatus Anstonellales</taxon>
        <taxon>Candidatus Bilamarchaeaceae</taxon>
        <taxon>Candidatus Bilamarchaeum</taxon>
    </lineage>
</organism>
<keyword evidence="5 11" id="KW-0067">ATP-binding</keyword>
<evidence type="ECO:0000256" key="1">
    <source>
        <dbReference type="ARBA" id="ARBA00001922"/>
    </source>
</evidence>
<comment type="similarity">
    <text evidence="2 12">Belongs to the ribonucleoside diphosphate reductase class-2 family.</text>
</comment>
<evidence type="ECO:0000259" key="13">
    <source>
        <dbReference type="PROSITE" id="PS51161"/>
    </source>
</evidence>